<evidence type="ECO:0000256" key="7">
    <source>
        <dbReference type="SAM" id="SignalP"/>
    </source>
</evidence>
<dbReference type="InterPro" id="IPR033121">
    <property type="entry name" value="PEPTIDASE_A1"/>
</dbReference>
<dbReference type="GO" id="GO:0006508">
    <property type="term" value="P:proteolysis"/>
    <property type="evidence" value="ECO:0007669"/>
    <property type="project" value="UniProtKB-KW"/>
</dbReference>
<dbReference type="InterPro" id="IPR032861">
    <property type="entry name" value="TAXi_N"/>
</dbReference>
<evidence type="ECO:0000313" key="10">
    <source>
        <dbReference type="Proteomes" id="UP001222027"/>
    </source>
</evidence>
<evidence type="ECO:0000256" key="2">
    <source>
        <dbReference type="ARBA" id="ARBA00022670"/>
    </source>
</evidence>
<dbReference type="EMBL" id="JAQQAF010000001">
    <property type="protein sequence ID" value="KAJ8513212.1"/>
    <property type="molecule type" value="Genomic_DNA"/>
</dbReference>
<dbReference type="InterPro" id="IPR001969">
    <property type="entry name" value="Aspartic_peptidase_AS"/>
</dbReference>
<dbReference type="InterPro" id="IPR001461">
    <property type="entry name" value="Aspartic_peptidase_A1"/>
</dbReference>
<dbReference type="GO" id="GO:0004190">
    <property type="term" value="F:aspartic-type endopeptidase activity"/>
    <property type="evidence" value="ECO:0007669"/>
    <property type="project" value="UniProtKB-KW"/>
</dbReference>
<dbReference type="PROSITE" id="PS00141">
    <property type="entry name" value="ASP_PROTEASE"/>
    <property type="match status" value="1"/>
</dbReference>
<dbReference type="PRINTS" id="PR00792">
    <property type="entry name" value="PEPSIN"/>
</dbReference>
<evidence type="ECO:0000256" key="5">
    <source>
        <dbReference type="PIRSR" id="PIRSR601461-1"/>
    </source>
</evidence>
<name>A0AAV8S158_ENSVE</name>
<dbReference type="PANTHER" id="PTHR13683:SF775">
    <property type="entry name" value="EUKARYOTIC ASPARTYL PROTEASE FAMILY PROTEIN"/>
    <property type="match status" value="1"/>
</dbReference>
<proteinExistence type="inferred from homology"/>
<feature type="active site" evidence="5">
    <location>
        <position position="406"/>
    </location>
</feature>
<dbReference type="InterPro" id="IPR021109">
    <property type="entry name" value="Peptidase_aspartic_dom_sf"/>
</dbReference>
<feature type="domain" description="Peptidase A1" evidence="8">
    <location>
        <begin position="171"/>
        <end position="522"/>
    </location>
</feature>
<keyword evidence="3 7" id="KW-0732">Signal</keyword>
<feature type="chain" id="PRO_5043474013" description="Peptidase A1 domain-containing protein" evidence="7">
    <location>
        <begin position="30"/>
        <end position="526"/>
    </location>
</feature>
<evidence type="ECO:0000256" key="6">
    <source>
        <dbReference type="RuleBase" id="RU000454"/>
    </source>
</evidence>
<dbReference type="Pfam" id="PF14541">
    <property type="entry name" value="TAXi_C"/>
    <property type="match status" value="1"/>
</dbReference>
<reference evidence="9 10" key="1">
    <citation type="submission" date="2022-12" db="EMBL/GenBank/DDBJ databases">
        <title>Chromosome-scale assembly of the Ensete ventricosum genome.</title>
        <authorList>
            <person name="Dussert Y."/>
            <person name="Stocks J."/>
            <person name="Wendawek A."/>
            <person name="Woldeyes F."/>
            <person name="Nichols R.A."/>
            <person name="Borrell J.S."/>
        </authorList>
    </citation>
    <scope>NUCLEOTIDE SEQUENCE [LARGE SCALE GENOMIC DNA]</scope>
    <source>
        <strain evidence="10">cv. Maze</strain>
        <tissue evidence="9">Seeds</tissue>
    </source>
</reference>
<dbReference type="PANTHER" id="PTHR13683">
    <property type="entry name" value="ASPARTYL PROTEASES"/>
    <property type="match status" value="1"/>
</dbReference>
<comment type="caution">
    <text evidence="9">The sequence shown here is derived from an EMBL/GenBank/DDBJ whole genome shotgun (WGS) entry which is preliminary data.</text>
</comment>
<dbReference type="AlphaFoldDB" id="A0AAV8S158"/>
<evidence type="ECO:0000256" key="1">
    <source>
        <dbReference type="ARBA" id="ARBA00007447"/>
    </source>
</evidence>
<evidence type="ECO:0000256" key="4">
    <source>
        <dbReference type="ARBA" id="ARBA00022801"/>
    </source>
</evidence>
<dbReference type="Pfam" id="PF14543">
    <property type="entry name" value="TAXi_N"/>
    <property type="match status" value="1"/>
</dbReference>
<keyword evidence="4 6" id="KW-0378">Hydrolase</keyword>
<keyword evidence="2 6" id="KW-0645">Protease</keyword>
<evidence type="ECO:0000259" key="8">
    <source>
        <dbReference type="PROSITE" id="PS51767"/>
    </source>
</evidence>
<dbReference type="Gene3D" id="2.40.70.10">
    <property type="entry name" value="Acid Proteases"/>
    <property type="match status" value="2"/>
</dbReference>
<gene>
    <name evidence="9" type="ORF">OPV22_003646</name>
</gene>
<dbReference type="FunFam" id="2.40.70.10:FF:000031">
    <property type="entry name" value="Aspartyl protease AED1"/>
    <property type="match status" value="1"/>
</dbReference>
<evidence type="ECO:0000313" key="9">
    <source>
        <dbReference type="EMBL" id="KAJ8513212.1"/>
    </source>
</evidence>
<dbReference type="Proteomes" id="UP001222027">
    <property type="component" value="Unassembled WGS sequence"/>
</dbReference>
<dbReference type="PROSITE" id="PS51767">
    <property type="entry name" value="PEPTIDASE_A1"/>
    <property type="match status" value="1"/>
</dbReference>
<dbReference type="SUPFAM" id="SSF50630">
    <property type="entry name" value="Acid proteases"/>
    <property type="match status" value="1"/>
</dbReference>
<organism evidence="9 10">
    <name type="scientific">Ensete ventricosum</name>
    <name type="common">Abyssinian banana</name>
    <name type="synonym">Musa ensete</name>
    <dbReference type="NCBI Taxonomy" id="4639"/>
    <lineage>
        <taxon>Eukaryota</taxon>
        <taxon>Viridiplantae</taxon>
        <taxon>Streptophyta</taxon>
        <taxon>Embryophyta</taxon>
        <taxon>Tracheophyta</taxon>
        <taxon>Spermatophyta</taxon>
        <taxon>Magnoliopsida</taxon>
        <taxon>Liliopsida</taxon>
        <taxon>Zingiberales</taxon>
        <taxon>Musaceae</taxon>
        <taxon>Ensete</taxon>
    </lineage>
</organism>
<dbReference type="InterPro" id="IPR032799">
    <property type="entry name" value="TAXi_C"/>
</dbReference>
<keyword evidence="10" id="KW-1185">Reference proteome</keyword>
<feature type="active site" evidence="5">
    <location>
        <position position="189"/>
    </location>
</feature>
<sequence>MMVAENTQSHLFLLFLLSLLTLSTSPTLSLHPEVQSTGYPTTATLDVSAALAQAHLALSYRPASSTELPSHLLPYDLSSAISVSLKSRDFLPSFVGSSAHGHPDYKALTLARLFRDEARVRTIAVRATLAFGAVADSVLNPNTNEEALQIAAVNSIMGSVISGASMGSGEYFSRVGVGSPPKPLYMILDTGSDVSWIQCLPCADCYRQSDPVFDPSDSSSYTPLSCNSSLCHSLVLSVCRNSTYYSSGPASASASADERCLYQVMYGDGSYTVGDFATETLTFGGSASVSEVAMGCGHDNEGVFYGAAGLLGLGGGPLSFPTQISARSITYCLVDRDSNASSILNISTAAATPSSTCTAPLLRNPLLDSFYYVELTGISVGGNMLPIPPSAFAIDESSGAGGVIVDSGTSVTRLQEPAYATLRDDFRAQMEALPPAEAMRPFDLCYNLSSRASVKVPSVAFHFPEEKALLLPAKNYLIPVNDEGTYCLAFAPSPVAFSIIGNVQQQGTRVIFDLVNDRVGFTPDMC</sequence>
<accession>A0AAV8S158</accession>
<protein>
    <recommendedName>
        <fullName evidence="8">Peptidase A1 domain-containing protein</fullName>
    </recommendedName>
</protein>
<comment type="similarity">
    <text evidence="1 6">Belongs to the peptidase A1 family.</text>
</comment>
<keyword evidence="6" id="KW-0064">Aspartyl protease</keyword>
<evidence type="ECO:0000256" key="3">
    <source>
        <dbReference type="ARBA" id="ARBA00022729"/>
    </source>
</evidence>
<dbReference type="FunFam" id="2.40.70.10:FF:000010">
    <property type="entry name" value="Aspartyl protease family protein 2"/>
    <property type="match status" value="1"/>
</dbReference>
<feature type="signal peptide" evidence="7">
    <location>
        <begin position="1"/>
        <end position="29"/>
    </location>
</feature>